<sequence length="160" mass="17395">MVNLLTGVESNELFGGEVSASVRRLIEGLHGAPAEQIVAVLWSVTLTSPQSLAAYYLLYKFHAGRRELDEAEHAAHLGLKAAAHAAGLNQDWQMVQAGDANFHAPGPARFWLFTLKALAFIGLRRGERETATQLITQLRQLDPADHLGFGVVEALLQRSG</sequence>
<gene>
    <name evidence="1" type="ORF">LMG27174_02181</name>
</gene>
<evidence type="ECO:0000313" key="1">
    <source>
        <dbReference type="EMBL" id="CAB3671537.1"/>
    </source>
</evidence>
<name>A0A6J5AQY0_9BURK</name>
<protein>
    <recommendedName>
        <fullName evidence="3">Tetratricopeptide repeat protein</fullName>
    </recommendedName>
</protein>
<evidence type="ECO:0008006" key="3">
    <source>
        <dbReference type="Google" id="ProtNLM"/>
    </source>
</evidence>
<dbReference type="AlphaFoldDB" id="A0A6J5AQY0"/>
<organism evidence="1 2">
    <name type="scientific">Paraburkholderia rhynchosiae</name>
    <dbReference type="NCBI Taxonomy" id="487049"/>
    <lineage>
        <taxon>Bacteria</taxon>
        <taxon>Pseudomonadati</taxon>
        <taxon>Pseudomonadota</taxon>
        <taxon>Betaproteobacteria</taxon>
        <taxon>Burkholderiales</taxon>
        <taxon>Burkholderiaceae</taxon>
        <taxon>Paraburkholderia</taxon>
    </lineage>
</organism>
<dbReference type="Proteomes" id="UP000494205">
    <property type="component" value="Unassembled WGS sequence"/>
</dbReference>
<accession>A0A6J5AQY0</accession>
<dbReference type="EMBL" id="CADIJZ010000006">
    <property type="protein sequence ID" value="CAB3671537.1"/>
    <property type="molecule type" value="Genomic_DNA"/>
</dbReference>
<reference evidence="1 2" key="1">
    <citation type="submission" date="2020-04" db="EMBL/GenBank/DDBJ databases">
        <authorList>
            <person name="De Canck E."/>
        </authorList>
    </citation>
    <scope>NUCLEOTIDE SEQUENCE [LARGE SCALE GENOMIC DNA]</scope>
    <source>
        <strain evidence="1 2">LMG 27174</strain>
    </source>
</reference>
<evidence type="ECO:0000313" key="2">
    <source>
        <dbReference type="Proteomes" id="UP000494205"/>
    </source>
</evidence>
<proteinExistence type="predicted"/>